<gene>
    <name evidence="1" type="ORF">CPELLU_LOCUS14301</name>
</gene>
<dbReference type="EMBL" id="CAJVQA010016731">
    <property type="protein sequence ID" value="CAG8744764.1"/>
    <property type="molecule type" value="Genomic_DNA"/>
</dbReference>
<organism evidence="1 2">
    <name type="scientific">Cetraspora pellucida</name>
    <dbReference type="NCBI Taxonomy" id="1433469"/>
    <lineage>
        <taxon>Eukaryota</taxon>
        <taxon>Fungi</taxon>
        <taxon>Fungi incertae sedis</taxon>
        <taxon>Mucoromycota</taxon>
        <taxon>Glomeromycotina</taxon>
        <taxon>Glomeromycetes</taxon>
        <taxon>Diversisporales</taxon>
        <taxon>Gigasporaceae</taxon>
        <taxon>Cetraspora</taxon>
    </lineage>
</organism>
<evidence type="ECO:0000313" key="2">
    <source>
        <dbReference type="Proteomes" id="UP000789759"/>
    </source>
</evidence>
<protein>
    <submittedName>
        <fullName evidence="1">8553_t:CDS:1</fullName>
    </submittedName>
</protein>
<dbReference type="AlphaFoldDB" id="A0A9N9IPY8"/>
<accession>A0A9N9IPY8</accession>
<keyword evidence="2" id="KW-1185">Reference proteome</keyword>
<feature type="non-terminal residue" evidence="1">
    <location>
        <position position="247"/>
    </location>
</feature>
<proteinExistence type="predicted"/>
<comment type="caution">
    <text evidence="1">The sequence shown here is derived from an EMBL/GenBank/DDBJ whole genome shotgun (WGS) entry which is preliminary data.</text>
</comment>
<sequence>YEKRIYDLEFENQFLKERNNYLDDLNQYHINLFTNAYYHFGTAWDVFNEDNEDYQHFEHEFVNYVDKVNNMKENEVIMINEEKVKKEETVERSLKFDRQSIISLSDDDSTACSCIEYGDSCEDSFIKKFKSEYDSEDNFDYNNYNEAYHNIFNDDGREYNENYCTANTNNFYYESNDDGYKGFLQKREYDSYDKYLEDKNIQNFEYYISLSSSTNKLTSYQYIEEFTNLLPTTNYQSNILKHVNRSD</sequence>
<evidence type="ECO:0000313" key="1">
    <source>
        <dbReference type="EMBL" id="CAG8744764.1"/>
    </source>
</evidence>
<reference evidence="1" key="1">
    <citation type="submission" date="2021-06" db="EMBL/GenBank/DDBJ databases">
        <authorList>
            <person name="Kallberg Y."/>
            <person name="Tangrot J."/>
            <person name="Rosling A."/>
        </authorList>
    </citation>
    <scope>NUCLEOTIDE SEQUENCE</scope>
    <source>
        <strain evidence="1">FL966</strain>
    </source>
</reference>
<dbReference type="Proteomes" id="UP000789759">
    <property type="component" value="Unassembled WGS sequence"/>
</dbReference>
<name>A0A9N9IPY8_9GLOM</name>